<proteinExistence type="inferred from homology"/>
<comment type="similarity">
    <text evidence="7">Belongs to the ATPase delta chain family.</text>
</comment>
<dbReference type="AlphaFoldDB" id="A0A562VLP6"/>
<dbReference type="GO" id="GO:0005886">
    <property type="term" value="C:plasma membrane"/>
    <property type="evidence" value="ECO:0007669"/>
    <property type="project" value="UniProtKB-SubCell"/>
</dbReference>
<evidence type="ECO:0000256" key="7">
    <source>
        <dbReference type="HAMAP-Rule" id="MF_01416"/>
    </source>
</evidence>
<dbReference type="GO" id="GO:0046933">
    <property type="term" value="F:proton-transporting ATP synthase activity, rotational mechanism"/>
    <property type="evidence" value="ECO:0007669"/>
    <property type="project" value="UniProtKB-UniRule"/>
</dbReference>
<comment type="function">
    <text evidence="7">This protein is part of the stalk that links CF(0) to CF(1). It either transmits conformational changes from CF(0) to CF(1) or is implicated in proton conduction.</text>
</comment>
<evidence type="ECO:0000256" key="4">
    <source>
        <dbReference type="ARBA" id="ARBA00023065"/>
    </source>
</evidence>
<dbReference type="NCBIfam" id="NF004402">
    <property type="entry name" value="PRK05758.2-2"/>
    <property type="match status" value="1"/>
</dbReference>
<dbReference type="PANTHER" id="PTHR11910">
    <property type="entry name" value="ATP SYNTHASE DELTA CHAIN"/>
    <property type="match status" value="1"/>
</dbReference>
<dbReference type="OrthoDB" id="9802471at2"/>
<keyword evidence="2 7" id="KW-0813">Transport</keyword>
<organism evidence="8 9">
    <name type="scientific">Geobacter argillaceus</name>
    <dbReference type="NCBI Taxonomy" id="345631"/>
    <lineage>
        <taxon>Bacteria</taxon>
        <taxon>Pseudomonadati</taxon>
        <taxon>Thermodesulfobacteriota</taxon>
        <taxon>Desulfuromonadia</taxon>
        <taxon>Geobacterales</taxon>
        <taxon>Geobacteraceae</taxon>
        <taxon>Geobacter</taxon>
    </lineage>
</organism>
<dbReference type="Proteomes" id="UP000319449">
    <property type="component" value="Unassembled WGS sequence"/>
</dbReference>
<keyword evidence="4 7" id="KW-0406">Ion transport</keyword>
<dbReference type="InterPro" id="IPR000711">
    <property type="entry name" value="ATPase_OSCP/dsu"/>
</dbReference>
<keyword evidence="7" id="KW-1003">Cell membrane</keyword>
<name>A0A562VLP6_9BACT</name>
<accession>A0A562VLP6</accession>
<comment type="caution">
    <text evidence="8">The sequence shown here is derived from an EMBL/GenBank/DDBJ whole genome shotgun (WGS) entry which is preliminary data.</text>
</comment>
<evidence type="ECO:0000256" key="6">
    <source>
        <dbReference type="ARBA" id="ARBA00023310"/>
    </source>
</evidence>
<keyword evidence="7" id="KW-0139">CF(1)</keyword>
<evidence type="ECO:0000256" key="2">
    <source>
        <dbReference type="ARBA" id="ARBA00022448"/>
    </source>
</evidence>
<comment type="function">
    <text evidence="7">F(1)F(0) ATP synthase produces ATP from ADP in the presence of a proton or sodium gradient. F-type ATPases consist of two structural domains, F(1) containing the extramembraneous catalytic core and F(0) containing the membrane proton channel, linked together by a central stalk and a peripheral stalk. During catalysis, ATP synthesis in the catalytic domain of F(1) is coupled via a rotary mechanism of the central stalk subunits to proton translocation.</text>
</comment>
<comment type="subcellular location">
    <subcellularLocation>
        <location evidence="7">Cell membrane</location>
        <topology evidence="7">Peripheral membrane protein</topology>
    </subcellularLocation>
    <subcellularLocation>
        <location evidence="1">Membrane</location>
    </subcellularLocation>
</comment>
<keyword evidence="6 7" id="KW-0066">ATP synthesis</keyword>
<dbReference type="GO" id="GO:0045259">
    <property type="term" value="C:proton-transporting ATP synthase complex"/>
    <property type="evidence" value="ECO:0007669"/>
    <property type="project" value="UniProtKB-KW"/>
</dbReference>
<dbReference type="Pfam" id="PF00213">
    <property type="entry name" value="OSCP"/>
    <property type="match status" value="1"/>
</dbReference>
<keyword evidence="3 7" id="KW-0375">Hydrogen ion transport</keyword>
<evidence type="ECO:0000256" key="1">
    <source>
        <dbReference type="ARBA" id="ARBA00004370"/>
    </source>
</evidence>
<dbReference type="SUPFAM" id="SSF47928">
    <property type="entry name" value="N-terminal domain of the delta subunit of the F1F0-ATP synthase"/>
    <property type="match status" value="1"/>
</dbReference>
<gene>
    <name evidence="7" type="primary">atpH</name>
    <name evidence="8" type="ORF">JN12_02475</name>
</gene>
<dbReference type="HAMAP" id="MF_01416">
    <property type="entry name" value="ATP_synth_delta_bact"/>
    <property type="match status" value="1"/>
</dbReference>
<dbReference type="Gene3D" id="1.10.520.20">
    <property type="entry name" value="N-terminal domain of the delta subunit of the F1F0-ATP synthase"/>
    <property type="match status" value="1"/>
</dbReference>
<dbReference type="PRINTS" id="PR00125">
    <property type="entry name" value="ATPASEDELTA"/>
</dbReference>
<dbReference type="InterPro" id="IPR026015">
    <property type="entry name" value="ATP_synth_OSCP/delta_N_sf"/>
</dbReference>
<protein>
    <recommendedName>
        <fullName evidence="7">ATP synthase subunit delta</fullName>
    </recommendedName>
    <alternativeName>
        <fullName evidence="7">ATP synthase F(1) sector subunit delta</fullName>
    </alternativeName>
    <alternativeName>
        <fullName evidence="7">F-type ATPase subunit delta</fullName>
        <shortName evidence="7">F-ATPase subunit delta</shortName>
    </alternativeName>
</protein>
<reference evidence="8 9" key="1">
    <citation type="submission" date="2019-07" db="EMBL/GenBank/DDBJ databases">
        <title>Genomic Encyclopedia of Archaeal and Bacterial Type Strains, Phase II (KMG-II): from individual species to whole genera.</title>
        <authorList>
            <person name="Goeker M."/>
        </authorList>
    </citation>
    <scope>NUCLEOTIDE SEQUENCE [LARGE SCALE GENOMIC DNA]</scope>
    <source>
        <strain evidence="8 9">ATCC BAA-1139</strain>
    </source>
</reference>
<evidence type="ECO:0000256" key="5">
    <source>
        <dbReference type="ARBA" id="ARBA00023136"/>
    </source>
</evidence>
<sequence>MSASAIARRYAKALVQLGAEEGSVERFHSELTTVEALFASNPALGALFANPAYGIEAKREILKDVNARLTASTTIGNFLLLLLERGRIAALPQIVASFSSLADDLSGVVRPVVTTARPLDEAQVAEIKSALEKNTGKKVALTVNVDPALIGGIVTKIGNTVFDGSVKTQLTRIEDTLQKG</sequence>
<evidence type="ECO:0000313" key="9">
    <source>
        <dbReference type="Proteomes" id="UP000319449"/>
    </source>
</evidence>
<keyword evidence="5 7" id="KW-0472">Membrane</keyword>
<dbReference type="RefSeq" id="WP_145023188.1">
    <property type="nucleotide sequence ID" value="NZ_VLLN01000015.1"/>
</dbReference>
<dbReference type="NCBIfam" id="TIGR01145">
    <property type="entry name" value="ATP_synt_delta"/>
    <property type="match status" value="1"/>
</dbReference>
<keyword evidence="9" id="KW-1185">Reference proteome</keyword>
<dbReference type="EMBL" id="VLLN01000015">
    <property type="protein sequence ID" value="TWJ18657.1"/>
    <property type="molecule type" value="Genomic_DNA"/>
</dbReference>
<evidence type="ECO:0000256" key="3">
    <source>
        <dbReference type="ARBA" id="ARBA00022781"/>
    </source>
</evidence>
<evidence type="ECO:0000313" key="8">
    <source>
        <dbReference type="EMBL" id="TWJ18657.1"/>
    </source>
</evidence>